<evidence type="ECO:0000313" key="5">
    <source>
        <dbReference type="Proteomes" id="UP000275024"/>
    </source>
</evidence>
<dbReference type="SUPFAM" id="SSF53383">
    <property type="entry name" value="PLP-dependent transferases"/>
    <property type="match status" value="1"/>
</dbReference>
<name>A0A3A9WC50_9ACTN</name>
<dbReference type="OrthoDB" id="250246at2"/>
<accession>A0A3A9WC50</accession>
<reference evidence="4 5" key="1">
    <citation type="submission" date="2018-09" db="EMBL/GenBank/DDBJ databases">
        <title>Streptomyces sp. nov. DS1-2, an endophytic actinomycete isolated from roots of Dendrobium scabrilingue.</title>
        <authorList>
            <person name="Kuncharoen N."/>
            <person name="Kudo T."/>
            <person name="Ohkuma M."/>
            <person name="Yuki M."/>
            <person name="Tanasupawat S."/>
        </authorList>
    </citation>
    <scope>NUCLEOTIDE SEQUENCE [LARGE SCALE GENOMIC DNA]</scope>
    <source>
        <strain evidence="2 5">AZ1-7</strain>
        <strain evidence="3 4">DS1-2</strain>
    </source>
</reference>
<dbReference type="PANTHER" id="PTHR43586">
    <property type="entry name" value="CYSTEINE DESULFURASE"/>
    <property type="match status" value="1"/>
</dbReference>
<dbReference type="InterPro" id="IPR015421">
    <property type="entry name" value="PyrdxlP-dep_Trfase_major"/>
</dbReference>
<dbReference type="PANTHER" id="PTHR43586:SF21">
    <property type="entry name" value="PYRIDOXAL PHOSPHATE (PLP)-DEPENDENT ASPARTATE AMINOTRANSFERASE SUPERFAMILY"/>
    <property type="match status" value="1"/>
</dbReference>
<dbReference type="Pfam" id="PF00266">
    <property type="entry name" value="Aminotran_5"/>
    <property type="match status" value="1"/>
</dbReference>
<feature type="domain" description="Aminotransferase class V" evidence="1">
    <location>
        <begin position="75"/>
        <end position="363"/>
    </location>
</feature>
<gene>
    <name evidence="3" type="ORF">D7318_10395</name>
    <name evidence="2" type="ORF">D7319_09215</name>
</gene>
<comment type="caution">
    <text evidence="2">The sequence shown here is derived from an EMBL/GenBank/DDBJ whole genome shotgun (WGS) entry which is preliminary data.</text>
</comment>
<dbReference type="EMBL" id="RBDX01000005">
    <property type="protein sequence ID" value="RKN10668.1"/>
    <property type="molecule type" value="Genomic_DNA"/>
</dbReference>
<evidence type="ECO:0000313" key="2">
    <source>
        <dbReference type="EMBL" id="RKN10668.1"/>
    </source>
</evidence>
<proteinExistence type="predicted"/>
<dbReference type="Proteomes" id="UP000275024">
    <property type="component" value="Unassembled WGS sequence"/>
</dbReference>
<keyword evidence="4" id="KW-1185">Reference proteome</keyword>
<dbReference type="InterPro" id="IPR015424">
    <property type="entry name" value="PyrdxlP-dep_Trfase"/>
</dbReference>
<dbReference type="InterPro" id="IPR000192">
    <property type="entry name" value="Aminotrans_V_dom"/>
</dbReference>
<dbReference type="Gene3D" id="3.40.640.10">
    <property type="entry name" value="Type I PLP-dependent aspartate aminotransferase-like (Major domain)"/>
    <property type="match status" value="1"/>
</dbReference>
<evidence type="ECO:0000313" key="4">
    <source>
        <dbReference type="Proteomes" id="UP000268652"/>
    </source>
</evidence>
<sequence>MSDCSEAVALRATRGLLVNTVDPLDTLAPGEYAPATTYLETASHGLLPARTVAALTEAMVGMNDGRPDSVAWFGAVREARTAFAALVGVAPERVAVGASVAAHTAVIAGSLPPGSEVVYARDEFSSLVTPFAQRPEVRLREAELTELAEAVGPGTTLVAVSAVQSLDGRSADLPAIRAAARRHGARTLVDLTQAAGWSPASAADFDFTVCAGYKWLLCPRGTSFLTVPDDGGGLLPLHAGWSAGEEPWRSTYGPVARLATSARRFDESPSYLPYIGAARSLSLATELGRAAIEAHDLALARRFREGLGALGLAPVPGDSPIVSVPGLGGAAAPLAERGIRVSARGDNLRAAFHLYNTAADVDRVLQALEPLAASGVASRGA</sequence>
<organism evidence="2 5">
    <name type="scientific">Streptomyces radicis</name>
    <dbReference type="NCBI Taxonomy" id="1750517"/>
    <lineage>
        <taxon>Bacteria</taxon>
        <taxon>Bacillati</taxon>
        <taxon>Actinomycetota</taxon>
        <taxon>Actinomycetes</taxon>
        <taxon>Kitasatosporales</taxon>
        <taxon>Streptomycetaceae</taxon>
        <taxon>Streptomyces</taxon>
    </lineage>
</organism>
<evidence type="ECO:0000259" key="1">
    <source>
        <dbReference type="Pfam" id="PF00266"/>
    </source>
</evidence>
<evidence type="ECO:0000313" key="3">
    <source>
        <dbReference type="EMBL" id="RKN24928.1"/>
    </source>
</evidence>
<dbReference type="AlphaFoldDB" id="A0A3A9WC50"/>
<dbReference type="Gene3D" id="3.90.1150.10">
    <property type="entry name" value="Aspartate Aminotransferase, domain 1"/>
    <property type="match status" value="1"/>
</dbReference>
<dbReference type="GO" id="GO:0008483">
    <property type="term" value="F:transaminase activity"/>
    <property type="evidence" value="ECO:0007669"/>
    <property type="project" value="UniProtKB-KW"/>
</dbReference>
<dbReference type="EMBL" id="RBDY01000005">
    <property type="protein sequence ID" value="RKN24928.1"/>
    <property type="molecule type" value="Genomic_DNA"/>
</dbReference>
<keyword evidence="2" id="KW-0032">Aminotransferase</keyword>
<dbReference type="Proteomes" id="UP000268652">
    <property type="component" value="Unassembled WGS sequence"/>
</dbReference>
<keyword evidence="2" id="KW-0808">Transferase</keyword>
<protein>
    <submittedName>
        <fullName evidence="2">Aminotransferase class V-fold PLP-dependent enzyme</fullName>
    </submittedName>
</protein>
<dbReference type="InterPro" id="IPR015422">
    <property type="entry name" value="PyrdxlP-dep_Trfase_small"/>
</dbReference>